<dbReference type="Proteomes" id="UP000094043">
    <property type="component" value="Chromosome 1"/>
</dbReference>
<evidence type="ECO:0000313" key="4">
    <source>
        <dbReference type="Proteomes" id="UP000094043"/>
    </source>
</evidence>
<dbReference type="RefSeq" id="XP_066065725.1">
    <property type="nucleotide sequence ID" value="XM_066209628.1"/>
</dbReference>
<dbReference type="PANTHER" id="PTHR33643">
    <property type="entry name" value="UREASE ACCESSORY PROTEIN D"/>
    <property type="match status" value="1"/>
</dbReference>
<reference evidence="3" key="1">
    <citation type="submission" date="2016-06" db="EMBL/GenBank/DDBJ databases">
        <authorList>
            <person name="Cuomo C."/>
            <person name="Litvintseva A."/>
            <person name="Heitman J."/>
            <person name="Chen Y."/>
            <person name="Sun S."/>
            <person name="Springer D."/>
            <person name="Dromer F."/>
            <person name="Young S."/>
            <person name="Zeng Q."/>
            <person name="Chapman S."/>
            <person name="Gujja S."/>
            <person name="Saif S."/>
            <person name="Birren B."/>
        </authorList>
    </citation>
    <scope>NUCLEOTIDE SEQUENCE</scope>
    <source>
        <strain evidence="3">CBS 7841</strain>
    </source>
</reference>
<dbReference type="VEuPathDB" id="FungiDB:L203_00174"/>
<dbReference type="EMBL" id="CP143784">
    <property type="protein sequence ID" value="WVN85024.1"/>
    <property type="molecule type" value="Genomic_DNA"/>
</dbReference>
<dbReference type="HAMAP" id="MF_01384">
    <property type="entry name" value="UreD"/>
    <property type="match status" value="1"/>
</dbReference>
<organism evidence="3 4">
    <name type="scientific">Cryptococcus depauperatus CBS 7841</name>
    <dbReference type="NCBI Taxonomy" id="1295531"/>
    <lineage>
        <taxon>Eukaryota</taxon>
        <taxon>Fungi</taxon>
        <taxon>Dikarya</taxon>
        <taxon>Basidiomycota</taxon>
        <taxon>Agaricomycotina</taxon>
        <taxon>Tremellomycetes</taxon>
        <taxon>Tremellales</taxon>
        <taxon>Cryptococcaceae</taxon>
        <taxon>Cryptococcus</taxon>
    </lineage>
</organism>
<keyword evidence="2" id="KW-0143">Chaperone</keyword>
<dbReference type="OrthoDB" id="5550464at2759"/>
<dbReference type="PANTHER" id="PTHR33643:SF1">
    <property type="entry name" value="UREASE ACCESSORY PROTEIN D"/>
    <property type="match status" value="1"/>
</dbReference>
<dbReference type="GeneID" id="91084381"/>
<dbReference type="KEGG" id="cdep:91084381"/>
<dbReference type="AlphaFoldDB" id="A0A1E3J019"/>
<evidence type="ECO:0000256" key="1">
    <source>
        <dbReference type="ARBA" id="ARBA00007177"/>
    </source>
</evidence>
<dbReference type="GO" id="GO:0016151">
    <property type="term" value="F:nickel cation binding"/>
    <property type="evidence" value="ECO:0007669"/>
    <property type="project" value="InterPro"/>
</dbReference>
<dbReference type="Pfam" id="PF01774">
    <property type="entry name" value="UreD"/>
    <property type="match status" value="1"/>
</dbReference>
<name>A0A1E3J019_9TREE</name>
<reference evidence="3" key="3">
    <citation type="submission" date="2024-01" db="EMBL/GenBank/DDBJ databases">
        <authorList>
            <person name="Coelho M.A."/>
            <person name="David-Palma M."/>
            <person name="Shea T."/>
            <person name="Sun S."/>
            <person name="Cuomo C.A."/>
            <person name="Heitman J."/>
        </authorList>
    </citation>
    <scope>NUCLEOTIDE SEQUENCE</scope>
    <source>
        <strain evidence="3">CBS 7841</strain>
    </source>
</reference>
<sequence>MTHLKENRLSPGEGLISLQPSTSQSWFTTLQAAYPLKFLSPTPLPSQPANVSVLYTLAYGGGLVAGDTVGVRGEIGESCGLIMLTQGSTKVYKRRPNLCRPLSHSSINIGDAENSSYFNPNLTRQRMHLRLAPHAFLLVLPDSISPFASSVYSQAQRFILPEDGTASILILDWVNSGRGQRHKDMKEEIWSMDRYASNNEVYVGKRLVMRERIVLDNKNTLKDDHGEGGLSKIASQLSPYNVYATALFLGSRFAAFSSHLAQLSHQTRQYQLKEPPRLVWSFSEVDQSTGAGVVRVAATEVEEARRWLRGAMTAGGVAALVGEGLWSRCI</sequence>
<accession>A0A1E3J019</accession>
<evidence type="ECO:0000313" key="3">
    <source>
        <dbReference type="EMBL" id="WVN85024.1"/>
    </source>
</evidence>
<proteinExistence type="inferred from homology"/>
<evidence type="ECO:0000256" key="2">
    <source>
        <dbReference type="ARBA" id="ARBA00023186"/>
    </source>
</evidence>
<gene>
    <name evidence="3" type="ORF">L203_100165</name>
</gene>
<comment type="similarity">
    <text evidence="1">Belongs to the UreD family.</text>
</comment>
<keyword evidence="4" id="KW-1185">Reference proteome</keyword>
<dbReference type="InterPro" id="IPR002669">
    <property type="entry name" value="UreD"/>
</dbReference>
<protein>
    <submittedName>
        <fullName evidence="3">Uncharacterized protein</fullName>
    </submittedName>
</protein>
<reference evidence="3" key="2">
    <citation type="journal article" date="2022" name="Elife">
        <title>Obligate sexual reproduction of a homothallic fungus closely related to the Cryptococcus pathogenic species complex.</title>
        <authorList>
            <person name="Passer A.R."/>
            <person name="Clancey S.A."/>
            <person name="Shea T."/>
            <person name="David-Palma M."/>
            <person name="Averette A.F."/>
            <person name="Boekhout T."/>
            <person name="Porcel B.M."/>
            <person name="Nowrousian M."/>
            <person name="Cuomo C.A."/>
            <person name="Sun S."/>
            <person name="Heitman J."/>
            <person name="Coelho M.A."/>
        </authorList>
    </citation>
    <scope>NUCLEOTIDE SEQUENCE</scope>
    <source>
        <strain evidence="3">CBS 7841</strain>
    </source>
</reference>